<dbReference type="EMBL" id="FNCC01000019">
    <property type="protein sequence ID" value="SDH32946.1"/>
    <property type="molecule type" value="Genomic_DNA"/>
</dbReference>
<protein>
    <submittedName>
        <fullName evidence="3">Trans-2,3-dihydro-3-hydroxyanthranilate isomerase</fullName>
    </submittedName>
</protein>
<evidence type="ECO:0000313" key="3">
    <source>
        <dbReference type="EMBL" id="SDH32946.1"/>
    </source>
</evidence>
<dbReference type="Proteomes" id="UP000199623">
    <property type="component" value="Unassembled WGS sequence"/>
</dbReference>
<dbReference type="GO" id="GO:0016853">
    <property type="term" value="F:isomerase activity"/>
    <property type="evidence" value="ECO:0007669"/>
    <property type="project" value="UniProtKB-KW"/>
</dbReference>
<dbReference type="SUPFAM" id="SSF54506">
    <property type="entry name" value="Diaminopimelate epimerase-like"/>
    <property type="match status" value="1"/>
</dbReference>
<accession>A0A1G8BI90</accession>
<dbReference type="Pfam" id="PF02567">
    <property type="entry name" value="PhzC-PhzF"/>
    <property type="match status" value="1"/>
</dbReference>
<evidence type="ECO:0000256" key="2">
    <source>
        <dbReference type="SAM" id="MobiDB-lite"/>
    </source>
</evidence>
<dbReference type="NCBIfam" id="TIGR00654">
    <property type="entry name" value="PhzF_family"/>
    <property type="match status" value="1"/>
</dbReference>
<feature type="active site" evidence="1">
    <location>
        <position position="48"/>
    </location>
</feature>
<organism evidence="3 4">
    <name type="scientific">Lentzea fradiae</name>
    <dbReference type="NCBI Taxonomy" id="200378"/>
    <lineage>
        <taxon>Bacteria</taxon>
        <taxon>Bacillati</taxon>
        <taxon>Actinomycetota</taxon>
        <taxon>Actinomycetes</taxon>
        <taxon>Pseudonocardiales</taxon>
        <taxon>Pseudonocardiaceae</taxon>
        <taxon>Lentzea</taxon>
    </lineage>
</organism>
<dbReference type="PIRSF" id="PIRSF016184">
    <property type="entry name" value="PhzC_PhzF"/>
    <property type="match status" value="1"/>
</dbReference>
<name>A0A1G8BI90_9PSEU</name>
<dbReference type="PANTHER" id="PTHR13774">
    <property type="entry name" value="PHENAZINE BIOSYNTHESIS PROTEIN"/>
    <property type="match status" value="1"/>
</dbReference>
<dbReference type="InterPro" id="IPR003719">
    <property type="entry name" value="Phenazine_PhzF-like"/>
</dbReference>
<sequence>MNTRIEYEVVDMFAEGPLTGCALGVVPDSEHLSDAAMAAVAREIGTSETAFVLPATAPGATHRVRVFNPGGESPFGGHSAVGTAATLVRLGRVATGRLVQQCGERLLPVEADVDGASLTTTAGPLEISPFDPAGPAEACGLRPEDVAGPAATAGFGPAFHLLPVRPDAPARAALRPEHPVWRGQPDVLVFAWDAATRTARARMFAPGYAMPEDPACASAALALGPWLVRTGLLPATTGSHPYRLRQGVELHRPALLDCRVDVVGGRVTGASVSGAVLPAAKGRMTLPASATTAPARPAPTPEERPC</sequence>
<evidence type="ECO:0000256" key="1">
    <source>
        <dbReference type="PIRSR" id="PIRSR016184-1"/>
    </source>
</evidence>
<dbReference type="Gene3D" id="3.10.310.10">
    <property type="entry name" value="Diaminopimelate Epimerase, Chain A, domain 1"/>
    <property type="match status" value="2"/>
</dbReference>
<dbReference type="AlphaFoldDB" id="A0A1G8BI90"/>
<dbReference type="RefSeq" id="WP_090058474.1">
    <property type="nucleotide sequence ID" value="NZ_FNCC01000019.1"/>
</dbReference>
<dbReference type="OrthoDB" id="9788221at2"/>
<keyword evidence="4" id="KW-1185">Reference proteome</keyword>
<proteinExistence type="predicted"/>
<keyword evidence="3" id="KW-0413">Isomerase</keyword>
<evidence type="ECO:0000313" key="4">
    <source>
        <dbReference type="Proteomes" id="UP000199623"/>
    </source>
</evidence>
<dbReference type="GO" id="GO:0005737">
    <property type="term" value="C:cytoplasm"/>
    <property type="evidence" value="ECO:0007669"/>
    <property type="project" value="TreeGrafter"/>
</dbReference>
<gene>
    <name evidence="3" type="ORF">SAMN05216553_11983</name>
</gene>
<feature type="region of interest" description="Disordered" evidence="2">
    <location>
        <begin position="287"/>
        <end position="306"/>
    </location>
</feature>
<reference evidence="4" key="1">
    <citation type="submission" date="2016-10" db="EMBL/GenBank/DDBJ databases">
        <authorList>
            <person name="Varghese N."/>
            <person name="Submissions S."/>
        </authorList>
    </citation>
    <scope>NUCLEOTIDE SEQUENCE [LARGE SCALE GENOMIC DNA]</scope>
    <source>
        <strain evidence="4">CGMCC 4.3506</strain>
    </source>
</reference>
<dbReference type="STRING" id="200378.SAMN05216553_11983"/>